<name>A0ACB8YBS2_9ASTR</name>
<dbReference type="EMBL" id="CM042045">
    <property type="protein sequence ID" value="KAI3682694.1"/>
    <property type="molecule type" value="Genomic_DNA"/>
</dbReference>
<accession>A0ACB8YBS2</accession>
<protein>
    <submittedName>
        <fullName evidence="1">Uncharacterized protein</fullName>
    </submittedName>
</protein>
<evidence type="ECO:0000313" key="2">
    <source>
        <dbReference type="Proteomes" id="UP001056120"/>
    </source>
</evidence>
<evidence type="ECO:0000313" key="1">
    <source>
        <dbReference type="EMBL" id="KAI3682694.1"/>
    </source>
</evidence>
<gene>
    <name evidence="1" type="ORF">L1987_82861</name>
</gene>
<sequence>MLGMKLRNRNRYSISIILGGHWKLGFICTELWLSVNKFCICVESCILAIRLNSEGWKLEPWHLCQRQTPGACIRGGGTATSAPRIQNGFKKILQMWISK</sequence>
<keyword evidence="2" id="KW-1185">Reference proteome</keyword>
<reference evidence="2" key="1">
    <citation type="journal article" date="2022" name="Mol. Ecol. Resour.">
        <title>The genomes of chicory, endive, great burdock and yacon provide insights into Asteraceae palaeo-polyploidization history and plant inulin production.</title>
        <authorList>
            <person name="Fan W."/>
            <person name="Wang S."/>
            <person name="Wang H."/>
            <person name="Wang A."/>
            <person name="Jiang F."/>
            <person name="Liu H."/>
            <person name="Zhao H."/>
            <person name="Xu D."/>
            <person name="Zhang Y."/>
        </authorList>
    </citation>
    <scope>NUCLEOTIDE SEQUENCE [LARGE SCALE GENOMIC DNA]</scope>
    <source>
        <strain evidence="2">cv. Yunnan</strain>
    </source>
</reference>
<organism evidence="1 2">
    <name type="scientific">Smallanthus sonchifolius</name>
    <dbReference type="NCBI Taxonomy" id="185202"/>
    <lineage>
        <taxon>Eukaryota</taxon>
        <taxon>Viridiplantae</taxon>
        <taxon>Streptophyta</taxon>
        <taxon>Embryophyta</taxon>
        <taxon>Tracheophyta</taxon>
        <taxon>Spermatophyta</taxon>
        <taxon>Magnoliopsida</taxon>
        <taxon>eudicotyledons</taxon>
        <taxon>Gunneridae</taxon>
        <taxon>Pentapetalae</taxon>
        <taxon>asterids</taxon>
        <taxon>campanulids</taxon>
        <taxon>Asterales</taxon>
        <taxon>Asteraceae</taxon>
        <taxon>Asteroideae</taxon>
        <taxon>Heliantheae alliance</taxon>
        <taxon>Millerieae</taxon>
        <taxon>Smallanthus</taxon>
    </lineage>
</organism>
<dbReference type="Proteomes" id="UP001056120">
    <property type="component" value="Linkage Group LG28"/>
</dbReference>
<reference evidence="1 2" key="2">
    <citation type="journal article" date="2022" name="Mol. Ecol. Resour.">
        <title>The genomes of chicory, endive, great burdock and yacon provide insights into Asteraceae paleo-polyploidization history and plant inulin production.</title>
        <authorList>
            <person name="Fan W."/>
            <person name="Wang S."/>
            <person name="Wang H."/>
            <person name="Wang A."/>
            <person name="Jiang F."/>
            <person name="Liu H."/>
            <person name="Zhao H."/>
            <person name="Xu D."/>
            <person name="Zhang Y."/>
        </authorList>
    </citation>
    <scope>NUCLEOTIDE SEQUENCE [LARGE SCALE GENOMIC DNA]</scope>
    <source>
        <strain evidence="2">cv. Yunnan</strain>
        <tissue evidence="1">Leaves</tissue>
    </source>
</reference>
<proteinExistence type="predicted"/>
<comment type="caution">
    <text evidence="1">The sequence shown here is derived from an EMBL/GenBank/DDBJ whole genome shotgun (WGS) entry which is preliminary data.</text>
</comment>